<name>A0A3S5CLN4_9PLAT</name>
<feature type="compositionally biased region" description="Polar residues" evidence="1">
    <location>
        <begin position="1"/>
        <end position="26"/>
    </location>
</feature>
<keyword evidence="3" id="KW-1185">Reference proteome</keyword>
<dbReference type="EMBL" id="CAAALY010037971">
    <property type="protein sequence ID" value="VEL18653.1"/>
    <property type="molecule type" value="Genomic_DNA"/>
</dbReference>
<dbReference type="Proteomes" id="UP000784294">
    <property type="component" value="Unassembled WGS sequence"/>
</dbReference>
<accession>A0A3S5CLN4</accession>
<protein>
    <submittedName>
        <fullName evidence="2">Uncharacterized protein</fullName>
    </submittedName>
</protein>
<gene>
    <name evidence="2" type="ORF">PXEA_LOCUS12093</name>
</gene>
<reference evidence="2" key="1">
    <citation type="submission" date="2018-11" db="EMBL/GenBank/DDBJ databases">
        <authorList>
            <consortium name="Pathogen Informatics"/>
        </authorList>
    </citation>
    <scope>NUCLEOTIDE SEQUENCE</scope>
</reference>
<feature type="region of interest" description="Disordered" evidence="1">
    <location>
        <begin position="1"/>
        <end position="36"/>
    </location>
</feature>
<feature type="compositionally biased region" description="Low complexity" evidence="1">
    <location>
        <begin position="27"/>
        <end position="36"/>
    </location>
</feature>
<feature type="non-terminal residue" evidence="2">
    <location>
        <position position="1"/>
    </location>
</feature>
<evidence type="ECO:0000313" key="2">
    <source>
        <dbReference type="EMBL" id="VEL18653.1"/>
    </source>
</evidence>
<comment type="caution">
    <text evidence="2">The sequence shown here is derived from an EMBL/GenBank/DDBJ whole genome shotgun (WGS) entry which is preliminary data.</text>
</comment>
<evidence type="ECO:0000313" key="3">
    <source>
        <dbReference type="Proteomes" id="UP000784294"/>
    </source>
</evidence>
<evidence type="ECO:0000256" key="1">
    <source>
        <dbReference type="SAM" id="MobiDB-lite"/>
    </source>
</evidence>
<organism evidence="2 3">
    <name type="scientific">Protopolystoma xenopodis</name>
    <dbReference type="NCBI Taxonomy" id="117903"/>
    <lineage>
        <taxon>Eukaryota</taxon>
        <taxon>Metazoa</taxon>
        <taxon>Spiralia</taxon>
        <taxon>Lophotrochozoa</taxon>
        <taxon>Platyhelminthes</taxon>
        <taxon>Monogenea</taxon>
        <taxon>Polyopisthocotylea</taxon>
        <taxon>Polystomatidea</taxon>
        <taxon>Polystomatidae</taxon>
        <taxon>Protopolystoma</taxon>
    </lineage>
</organism>
<sequence length="251" mass="25644">ISEQAIEKLSSSPPSNTDIGKSTPQIPSLVSSPVSSSLNVFSSQNQACGAFGSSPTASTITTSTFASNNKFAPLAGPLFSFGATGYSAGNSTPLSTINRPTSGLSPESAPSNVSQAAKSIGLVGFSGSGDFQATDSKHGVPETQQRALGQTSLAITGGKSCTTSSNQISSTIFTSASNSQMRPLESSHFTGFFEKVVPPCQIQNEGPVLNSGDTFDKNVVTSTTVVAPSLTKGQFDSLSPDSSNILLKSSE</sequence>
<dbReference type="AlphaFoldDB" id="A0A3S5CLN4"/>
<proteinExistence type="predicted"/>